<dbReference type="EMBL" id="CP025704">
    <property type="protein sequence ID" value="AUN96949.1"/>
    <property type="molecule type" value="Genomic_DNA"/>
</dbReference>
<dbReference type="SUPFAM" id="SSF69989">
    <property type="entry name" value="C-terminal domain of PLC-beta"/>
    <property type="match status" value="1"/>
</dbReference>
<protein>
    <submittedName>
        <fullName evidence="1">Uncharacterized protein</fullName>
    </submittedName>
</protein>
<gene>
    <name evidence="1" type="ORF">C0V70_02265</name>
</gene>
<evidence type="ECO:0000313" key="2">
    <source>
        <dbReference type="Proteomes" id="UP000235584"/>
    </source>
</evidence>
<accession>A0A2K9NN51</accession>
<reference evidence="1 2" key="1">
    <citation type="submission" date="2018-01" db="EMBL/GenBank/DDBJ databases">
        <title>Complete genome sequence of Bacteriovorax stolpii DSM12778.</title>
        <authorList>
            <person name="Tang B."/>
            <person name="Chang J."/>
        </authorList>
    </citation>
    <scope>NUCLEOTIDE SEQUENCE [LARGE SCALE GENOMIC DNA]</scope>
    <source>
        <strain evidence="1 2">DSM 12778</strain>
    </source>
</reference>
<name>A0A2K9NN51_BACTC</name>
<evidence type="ECO:0000313" key="1">
    <source>
        <dbReference type="EMBL" id="AUN96949.1"/>
    </source>
</evidence>
<sequence length="144" mass="17203">MTISLGALRNAIFTLVLLMGSAMTFAADDQVKEDVAKFSKECSKFREDHIQEMRDLHVKHINEMYDRKLANVRELEELYKQLKPGDKTHNKALREQIKEKQDSFKKEEEKNRKEFKENVLKKKNKEFQEAMKTRMKEMKSKYKD</sequence>
<dbReference type="AlphaFoldDB" id="A0A2K9NN51"/>
<dbReference type="KEGG" id="bsto:C0V70_02265"/>
<organism evidence="1 2">
    <name type="scientific">Bacteriovorax stolpii</name>
    <name type="common">Bdellovibrio stolpii</name>
    <dbReference type="NCBI Taxonomy" id="960"/>
    <lineage>
        <taxon>Bacteria</taxon>
        <taxon>Pseudomonadati</taxon>
        <taxon>Bdellovibrionota</taxon>
        <taxon>Bacteriovoracia</taxon>
        <taxon>Bacteriovoracales</taxon>
        <taxon>Bacteriovoracaceae</taxon>
        <taxon>Bacteriovorax</taxon>
    </lineage>
</organism>
<keyword evidence="2" id="KW-1185">Reference proteome</keyword>
<dbReference type="Proteomes" id="UP000235584">
    <property type="component" value="Chromosome"/>
</dbReference>
<dbReference type="RefSeq" id="WP_102242244.1">
    <property type="nucleotide sequence ID" value="NZ_CP025704.1"/>
</dbReference>
<proteinExistence type="predicted"/>